<evidence type="ECO:0000313" key="2">
    <source>
        <dbReference type="Proteomes" id="UP000548504"/>
    </source>
</evidence>
<evidence type="ECO:0000313" key="1">
    <source>
        <dbReference type="EMBL" id="MBC2622745.1"/>
    </source>
</evidence>
<dbReference type="Proteomes" id="UP000548504">
    <property type="component" value="Unassembled WGS sequence"/>
</dbReference>
<reference evidence="1 2" key="1">
    <citation type="submission" date="2020-08" db="EMBL/GenBank/DDBJ databases">
        <title>Emergence and comparative genomics analysis of Citrobacter in Fennec fox imported from North Africa to China.</title>
        <authorList>
            <person name="Zheng B."/>
        </authorList>
    </citation>
    <scope>NUCLEOTIDE SEQUENCE [LARGE SCALE GENOMIC DNA]</scope>
    <source>
        <strain evidence="1 2">FF141</strain>
    </source>
</reference>
<organism evidence="1 2">
    <name type="scientific">Citrobacter cronae</name>
    <dbReference type="NCBI Taxonomy" id="1748967"/>
    <lineage>
        <taxon>Bacteria</taxon>
        <taxon>Pseudomonadati</taxon>
        <taxon>Pseudomonadota</taxon>
        <taxon>Gammaproteobacteria</taxon>
        <taxon>Enterobacterales</taxon>
        <taxon>Enterobacteriaceae</taxon>
        <taxon>Citrobacter</taxon>
        <taxon>Citrobacter freundii complex</taxon>
    </lineage>
</organism>
<protein>
    <submittedName>
        <fullName evidence="1">Uncharacterized protein</fullName>
    </submittedName>
</protein>
<dbReference type="EMBL" id="JACLAG010000010">
    <property type="protein sequence ID" value="MBC2622745.1"/>
    <property type="molecule type" value="Genomic_DNA"/>
</dbReference>
<dbReference type="RefSeq" id="WP_071667174.1">
    <property type="nucleotide sequence ID" value="NZ_JACLAG010000010.1"/>
</dbReference>
<sequence length="81" mass="8944">MNNPLQYPTRVAVAVFNEYCTRTVTAANIAQLAAAQPGGYITAGMRARRHFRSLYISLALLGTGKMNPAEVAERYKWLGQI</sequence>
<dbReference type="AlphaFoldDB" id="A0A7X1EKG5"/>
<name>A0A7X1EKG5_9ENTR</name>
<comment type="caution">
    <text evidence="1">The sequence shown here is derived from an EMBL/GenBank/DDBJ whole genome shotgun (WGS) entry which is preliminary data.</text>
</comment>
<gene>
    <name evidence="1" type="ORF">H7I73_24195</name>
</gene>
<accession>A0A7X1EKG5</accession>
<proteinExistence type="predicted"/>